<accession>A0ABT1L593</accession>
<sequence>MTIHTIGYALSQVNKTSQTHIAPALFYNTPETSHLSWIGTIYPKDNHAENNLKTCSLQLSNYIQYYQQKRTLVIGGDISALFGISAGYNHNYQMLLLSDDENILPAPYMDLLAHQTDLKQIIALHDIHSDINQIGKHQLTDNIDDLIEPQKPLILVIDASFLAANNPHKNDHIQILKQLKHLKPQTLAITNYSPNNDNDQETFKQLLTWIKHFTTN</sequence>
<name>A0ABT1L593_9GAMM</name>
<evidence type="ECO:0000313" key="1">
    <source>
        <dbReference type="EMBL" id="MCP8352349.1"/>
    </source>
</evidence>
<gene>
    <name evidence="1" type="ORF">MKS91_03480</name>
</gene>
<dbReference type="Proteomes" id="UP001320768">
    <property type="component" value="Unassembled WGS sequence"/>
</dbReference>
<keyword evidence="2" id="KW-1185">Reference proteome</keyword>
<organism evidence="1 2">
    <name type="scientific">Candidatus Synchoanobacter obligatus</name>
    <dbReference type="NCBI Taxonomy" id="2919597"/>
    <lineage>
        <taxon>Bacteria</taxon>
        <taxon>Pseudomonadati</taxon>
        <taxon>Pseudomonadota</taxon>
        <taxon>Gammaproteobacteria</taxon>
        <taxon>Candidatus Comchoanobacterales</taxon>
        <taxon>Candidatus Comchoanobacteraceae</taxon>
        <taxon>Candidatus Synchoanobacter</taxon>
    </lineage>
</organism>
<comment type="caution">
    <text evidence="1">The sequence shown here is derived from an EMBL/GenBank/DDBJ whole genome shotgun (WGS) entry which is preliminary data.</text>
</comment>
<protein>
    <submittedName>
        <fullName evidence="1">Uncharacterized protein</fullName>
    </submittedName>
</protein>
<dbReference type="RefSeq" id="WP_258569455.1">
    <property type="nucleotide sequence ID" value="NZ_JAKUDN010000002.1"/>
</dbReference>
<evidence type="ECO:0000313" key="2">
    <source>
        <dbReference type="Proteomes" id="UP001320768"/>
    </source>
</evidence>
<proteinExistence type="predicted"/>
<dbReference type="EMBL" id="JAKUDN010000002">
    <property type="protein sequence ID" value="MCP8352349.1"/>
    <property type="molecule type" value="Genomic_DNA"/>
</dbReference>
<reference evidence="1 2" key="1">
    <citation type="journal article" date="2022" name="Nat. Microbiol.">
        <title>The microbiome of a bacterivorous marine choanoflagellate contains a resource-demanding obligate bacterial associate.</title>
        <authorList>
            <person name="Needham D.M."/>
            <person name="Poirier C."/>
            <person name="Bachy C."/>
            <person name="George E.E."/>
            <person name="Wilken S."/>
            <person name="Yung C.C.M."/>
            <person name="Limardo A.J."/>
            <person name="Morando M."/>
            <person name="Sudek L."/>
            <person name="Malmstrom R.R."/>
            <person name="Keeling P.J."/>
            <person name="Santoro A.E."/>
            <person name="Worden A.Z."/>
        </authorList>
    </citation>
    <scope>NUCLEOTIDE SEQUENCE [LARGE SCALE GENOMIC DNA]</scope>
    <source>
        <strain evidence="1 2">Comchoano-2</strain>
    </source>
</reference>